<evidence type="ECO:0000256" key="7">
    <source>
        <dbReference type="ARBA" id="ARBA00023212"/>
    </source>
</evidence>
<feature type="domain" description="ZZ-type" evidence="10">
    <location>
        <begin position="180"/>
        <end position="237"/>
    </location>
</feature>
<evidence type="ECO:0000313" key="12">
    <source>
        <dbReference type="Proteomes" id="UP000191144"/>
    </source>
</evidence>
<keyword evidence="4 8" id="KW-0863">Zinc-finger</keyword>
<name>A0A1G4K943_9SACH</name>
<dbReference type="OrthoDB" id="661148at2759"/>
<keyword evidence="2" id="KW-0963">Cytoplasm</keyword>
<dbReference type="GO" id="GO:0008270">
    <property type="term" value="F:zinc ion binding"/>
    <property type="evidence" value="ECO:0007669"/>
    <property type="project" value="UniProtKB-KW"/>
</dbReference>
<keyword evidence="5" id="KW-0862">Zinc</keyword>
<reference evidence="12" key="1">
    <citation type="submission" date="2016-03" db="EMBL/GenBank/DDBJ databases">
        <authorList>
            <person name="Devillers Hugo."/>
        </authorList>
    </citation>
    <scope>NUCLEOTIDE SEQUENCE [LARGE SCALE GENOMIC DNA]</scope>
</reference>
<dbReference type="InterPro" id="IPR024543">
    <property type="entry name" value="Atg19/Atg34_C"/>
</dbReference>
<dbReference type="GO" id="GO:0005886">
    <property type="term" value="C:plasma membrane"/>
    <property type="evidence" value="ECO:0007669"/>
    <property type="project" value="TreeGrafter"/>
</dbReference>
<dbReference type="CDD" id="cd02340">
    <property type="entry name" value="ZZ_NBR1_like"/>
    <property type="match status" value="1"/>
</dbReference>
<protein>
    <submittedName>
        <fullName evidence="11">LAME_0G10814g1_1</fullName>
    </submittedName>
</protein>
<dbReference type="Gene3D" id="2.60.40.2830">
    <property type="match status" value="1"/>
</dbReference>
<dbReference type="Pfam" id="PF00569">
    <property type="entry name" value="ZZ"/>
    <property type="match status" value="1"/>
</dbReference>
<feature type="region of interest" description="Disordered" evidence="9">
    <location>
        <begin position="480"/>
        <end position="512"/>
    </location>
</feature>
<evidence type="ECO:0000259" key="10">
    <source>
        <dbReference type="PROSITE" id="PS50135"/>
    </source>
</evidence>
<evidence type="ECO:0000256" key="3">
    <source>
        <dbReference type="ARBA" id="ARBA00022723"/>
    </source>
</evidence>
<dbReference type="SMART" id="SM00291">
    <property type="entry name" value="ZnF_ZZ"/>
    <property type="match status" value="1"/>
</dbReference>
<keyword evidence="12" id="KW-1185">Reference proteome</keyword>
<gene>
    <name evidence="11" type="ORF">LAME_0G10814G</name>
</gene>
<dbReference type="PROSITE" id="PS50135">
    <property type="entry name" value="ZF_ZZ_2"/>
    <property type="match status" value="1"/>
</dbReference>
<dbReference type="InterPro" id="IPR050774">
    <property type="entry name" value="KCMF1/Dystrophin"/>
</dbReference>
<keyword evidence="3" id="KW-0479">Metal-binding</keyword>
<evidence type="ECO:0000256" key="5">
    <source>
        <dbReference type="ARBA" id="ARBA00022833"/>
    </source>
</evidence>
<dbReference type="EMBL" id="LT598484">
    <property type="protein sequence ID" value="SCV00601.1"/>
    <property type="molecule type" value="Genomic_DNA"/>
</dbReference>
<dbReference type="Gene3D" id="3.30.60.90">
    <property type="match status" value="1"/>
</dbReference>
<evidence type="ECO:0000256" key="2">
    <source>
        <dbReference type="ARBA" id="ARBA00022490"/>
    </source>
</evidence>
<evidence type="ECO:0000256" key="9">
    <source>
        <dbReference type="SAM" id="MobiDB-lite"/>
    </source>
</evidence>
<comment type="subcellular location">
    <subcellularLocation>
        <location evidence="1">Cytoplasm</location>
        <location evidence="1">Cytoskeleton</location>
    </subcellularLocation>
</comment>
<organism evidence="11 12">
    <name type="scientific">Lachancea meyersii CBS 8951</name>
    <dbReference type="NCBI Taxonomy" id="1266667"/>
    <lineage>
        <taxon>Eukaryota</taxon>
        <taxon>Fungi</taxon>
        <taxon>Dikarya</taxon>
        <taxon>Ascomycota</taxon>
        <taxon>Saccharomycotina</taxon>
        <taxon>Saccharomycetes</taxon>
        <taxon>Saccharomycetales</taxon>
        <taxon>Saccharomycetaceae</taxon>
        <taxon>Lachancea</taxon>
    </lineage>
</organism>
<feature type="compositionally biased region" description="Basic and acidic residues" evidence="9">
    <location>
        <begin position="486"/>
        <end position="495"/>
    </location>
</feature>
<dbReference type="SUPFAM" id="SSF57850">
    <property type="entry name" value="RING/U-box"/>
    <property type="match status" value="1"/>
</dbReference>
<feature type="compositionally biased region" description="Polar residues" evidence="9">
    <location>
        <begin position="111"/>
        <end position="123"/>
    </location>
</feature>
<dbReference type="InterPro" id="IPR043145">
    <property type="entry name" value="Znf_ZZ_sf"/>
</dbReference>
<feature type="region of interest" description="Disordered" evidence="9">
    <location>
        <begin position="98"/>
        <end position="123"/>
    </location>
</feature>
<dbReference type="Pfam" id="PF12744">
    <property type="entry name" value="ATG19"/>
    <property type="match status" value="1"/>
</dbReference>
<keyword evidence="7" id="KW-0206">Cytoskeleton</keyword>
<dbReference type="PANTHER" id="PTHR12268:SF14">
    <property type="entry name" value="DYSTROPHIN-1"/>
    <property type="match status" value="1"/>
</dbReference>
<keyword evidence="6" id="KW-0106">Calcium</keyword>
<evidence type="ECO:0000256" key="1">
    <source>
        <dbReference type="ARBA" id="ARBA00004245"/>
    </source>
</evidence>
<evidence type="ECO:0000256" key="4">
    <source>
        <dbReference type="ARBA" id="ARBA00022771"/>
    </source>
</evidence>
<dbReference type="AlphaFoldDB" id="A0A1G4K943"/>
<evidence type="ECO:0000256" key="6">
    <source>
        <dbReference type="ARBA" id="ARBA00022837"/>
    </source>
</evidence>
<sequence length="524" mass="58739">MEVGGAYGLYPLFLHGESEFQRHYLRISPSSVTKTVLNELALVKLNLANAVESGVLRYETGAPNNIQRGLLTNEEELEKFRSCFQQAHTAVIRVDRSGNRTALQKSEKSSDSGAASPSNNTVSIRPDQLESLISSIQKLELSLSKKQEGVSSSETHVDAHCDTLHEEVVCDGCFPGSRQESQSSRHLCNESGFIKGPRYKCLYCYNYDLCSECVARGVETGTHKKYHNMIKINTPDPDLNKLCSDFRTRTHTKPVPQPEFKRLNQFAVASTDTDVIIDIPERDAKVFEYFTKVETEQELAELVYDHEDYHELLHKVGGDKTKLTEAVERFLAPNFNDLTPSSLAASVETAREDDNLILVEVSKREHVISFRLWNKCSDSVPSGLKLVFRCFEPPSTVPIKCTLHMGPHEFQKGHYKTLNFNCRGLIDNLLMQNTYQVDLVDDEDQVVYTGCSQGEPTICLRPLVLMGVQESVYSEARGHTSLAGSAHEDSDDHDVISNTVSNDEGSRHSDLEDYDFLSDSDIDV</sequence>
<accession>A0A1G4K943</accession>
<dbReference type="CDD" id="cd12213">
    <property type="entry name" value="ABD"/>
    <property type="match status" value="1"/>
</dbReference>
<evidence type="ECO:0000313" key="11">
    <source>
        <dbReference type="EMBL" id="SCV00601.1"/>
    </source>
</evidence>
<proteinExistence type="predicted"/>
<dbReference type="InterPro" id="IPR000433">
    <property type="entry name" value="Znf_ZZ"/>
</dbReference>
<evidence type="ECO:0000256" key="8">
    <source>
        <dbReference type="PROSITE-ProRule" id="PRU00228"/>
    </source>
</evidence>
<dbReference type="PANTHER" id="PTHR12268">
    <property type="entry name" value="E3 UBIQUITIN-PROTEIN LIGASE KCMF1"/>
    <property type="match status" value="1"/>
</dbReference>
<dbReference type="Proteomes" id="UP000191144">
    <property type="component" value="Chromosome G"/>
</dbReference>